<feature type="region of interest" description="Disordered" evidence="1">
    <location>
        <begin position="343"/>
        <end position="363"/>
    </location>
</feature>
<feature type="transmembrane region" description="Helical" evidence="2">
    <location>
        <begin position="296"/>
        <end position="319"/>
    </location>
</feature>
<evidence type="ECO:0000256" key="2">
    <source>
        <dbReference type="SAM" id="Phobius"/>
    </source>
</evidence>
<feature type="compositionally biased region" description="Low complexity" evidence="1">
    <location>
        <begin position="272"/>
        <end position="286"/>
    </location>
</feature>
<organism evidence="3 4">
    <name type="scientific">Mycena venus</name>
    <dbReference type="NCBI Taxonomy" id="2733690"/>
    <lineage>
        <taxon>Eukaryota</taxon>
        <taxon>Fungi</taxon>
        <taxon>Dikarya</taxon>
        <taxon>Basidiomycota</taxon>
        <taxon>Agaricomycotina</taxon>
        <taxon>Agaricomycetes</taxon>
        <taxon>Agaricomycetidae</taxon>
        <taxon>Agaricales</taxon>
        <taxon>Marasmiineae</taxon>
        <taxon>Mycenaceae</taxon>
        <taxon>Mycena</taxon>
    </lineage>
</organism>
<gene>
    <name evidence="3" type="ORF">MVEN_02392700</name>
</gene>
<name>A0A8H7CD68_9AGAR</name>
<dbReference type="Gene3D" id="1.50.10.20">
    <property type="match status" value="1"/>
</dbReference>
<keyword evidence="2" id="KW-0812">Transmembrane</keyword>
<evidence type="ECO:0000313" key="4">
    <source>
        <dbReference type="Proteomes" id="UP000620124"/>
    </source>
</evidence>
<accession>A0A8H7CD68</accession>
<protein>
    <submittedName>
        <fullName evidence="3">Glycoside hydrolase family 76 protein</fullName>
    </submittedName>
</protein>
<sequence>MLPRLEGLFGYVQFDQYLLATPSDFDPQRMTILRSPVSQALLPGKFLKVRIQRSTLESRSFLVLSALLAEITSDPQYLQAANKSANFIHSHLYNLRNIVQNSISTDIRDNCTVQPSTDPSSSGVMVEGLSILSSITNNGSTQEILSDLIEAIIPDPRWHNDNGIVTAQGTQFHRVNLFCFSSRLLLQGIDGGLRLLRGLNAFYMRNQTNTALRRYVAHYMAVQFNAVTNLATANNTNIYGGSWTGPPSANFSATNQTLALGALINAIGLETFSSSSPSSSPSPTSSLRKPKPRKTAAILGGTLGGLGILVLILIFLWCLRRRLPRDSSTANVVPEPFLTPHTARSLAREKRGNHRNPPLSSAPIMPANIQTALDHDVENAPASVLPTEQLVQLLNQRLQNRRWAEGELPPDYPATW</sequence>
<dbReference type="SUPFAM" id="SSF48208">
    <property type="entry name" value="Six-hairpin glycosidases"/>
    <property type="match status" value="1"/>
</dbReference>
<dbReference type="AlphaFoldDB" id="A0A8H7CD68"/>
<dbReference type="Proteomes" id="UP000620124">
    <property type="component" value="Unassembled WGS sequence"/>
</dbReference>
<evidence type="ECO:0000256" key="1">
    <source>
        <dbReference type="SAM" id="MobiDB-lite"/>
    </source>
</evidence>
<comment type="caution">
    <text evidence="3">The sequence shown here is derived from an EMBL/GenBank/DDBJ whole genome shotgun (WGS) entry which is preliminary data.</text>
</comment>
<proteinExistence type="predicted"/>
<reference evidence="3" key="1">
    <citation type="submission" date="2020-05" db="EMBL/GenBank/DDBJ databases">
        <title>Mycena genomes resolve the evolution of fungal bioluminescence.</title>
        <authorList>
            <person name="Tsai I.J."/>
        </authorList>
    </citation>
    <scope>NUCLEOTIDE SEQUENCE</scope>
    <source>
        <strain evidence="3">CCC161011</strain>
    </source>
</reference>
<keyword evidence="4" id="KW-1185">Reference proteome</keyword>
<keyword evidence="3" id="KW-0378">Hydrolase</keyword>
<keyword evidence="2" id="KW-0472">Membrane</keyword>
<dbReference type="EMBL" id="JACAZI010000031">
    <property type="protein sequence ID" value="KAF7332875.1"/>
    <property type="molecule type" value="Genomic_DNA"/>
</dbReference>
<dbReference type="GO" id="GO:0016787">
    <property type="term" value="F:hydrolase activity"/>
    <property type="evidence" value="ECO:0007669"/>
    <property type="project" value="UniProtKB-KW"/>
</dbReference>
<evidence type="ECO:0000313" key="3">
    <source>
        <dbReference type="EMBL" id="KAF7332875.1"/>
    </source>
</evidence>
<feature type="region of interest" description="Disordered" evidence="1">
    <location>
        <begin position="272"/>
        <end position="292"/>
    </location>
</feature>
<dbReference type="InterPro" id="IPR008928">
    <property type="entry name" value="6-hairpin_glycosidase_sf"/>
</dbReference>
<dbReference type="OrthoDB" id="3068171at2759"/>
<keyword evidence="2" id="KW-1133">Transmembrane helix</keyword>
<dbReference type="GO" id="GO:0005975">
    <property type="term" value="P:carbohydrate metabolic process"/>
    <property type="evidence" value="ECO:0007669"/>
    <property type="project" value="InterPro"/>
</dbReference>